<accession>A0ABP8G5Z7</accession>
<keyword evidence="10" id="KW-1185">Reference proteome</keyword>
<keyword evidence="5" id="KW-0547">Nucleotide-binding</keyword>
<evidence type="ECO:0000256" key="4">
    <source>
        <dbReference type="ARBA" id="ARBA00022679"/>
    </source>
</evidence>
<evidence type="ECO:0000256" key="1">
    <source>
        <dbReference type="ARBA" id="ARBA00000085"/>
    </source>
</evidence>
<keyword evidence="7" id="KW-0067">ATP-binding</keyword>
<evidence type="ECO:0000313" key="10">
    <source>
        <dbReference type="Proteomes" id="UP001500582"/>
    </source>
</evidence>
<gene>
    <name evidence="9" type="ORF">GCM10023149_16090</name>
</gene>
<proteinExistence type="predicted"/>
<dbReference type="SUPFAM" id="SSF55874">
    <property type="entry name" value="ATPase domain of HSP90 chaperone/DNA topoisomerase II/histidine kinase"/>
    <property type="match status" value="1"/>
</dbReference>
<evidence type="ECO:0000256" key="7">
    <source>
        <dbReference type="ARBA" id="ARBA00022840"/>
    </source>
</evidence>
<dbReference type="InterPro" id="IPR036890">
    <property type="entry name" value="HATPase_C_sf"/>
</dbReference>
<dbReference type="Pfam" id="PF02518">
    <property type="entry name" value="HATPase_c"/>
    <property type="match status" value="1"/>
</dbReference>
<keyword evidence="3" id="KW-0597">Phosphoprotein</keyword>
<dbReference type="InterPro" id="IPR005467">
    <property type="entry name" value="His_kinase_dom"/>
</dbReference>
<dbReference type="PANTHER" id="PTHR41523:SF8">
    <property type="entry name" value="ETHYLENE RESPONSE SENSOR PROTEIN"/>
    <property type="match status" value="1"/>
</dbReference>
<feature type="domain" description="Histidine kinase" evidence="8">
    <location>
        <begin position="60"/>
        <end position="253"/>
    </location>
</feature>
<dbReference type="PANTHER" id="PTHR41523">
    <property type="entry name" value="TWO-COMPONENT SYSTEM SENSOR PROTEIN"/>
    <property type="match status" value="1"/>
</dbReference>
<keyword evidence="6" id="KW-0418">Kinase</keyword>
<evidence type="ECO:0000259" key="8">
    <source>
        <dbReference type="PROSITE" id="PS50109"/>
    </source>
</evidence>
<dbReference type="Gene3D" id="3.30.565.10">
    <property type="entry name" value="Histidine kinase-like ATPase, C-terminal domain"/>
    <property type="match status" value="1"/>
</dbReference>
<dbReference type="Gene3D" id="3.30.450.20">
    <property type="entry name" value="PAS domain"/>
    <property type="match status" value="1"/>
</dbReference>
<evidence type="ECO:0000256" key="6">
    <source>
        <dbReference type="ARBA" id="ARBA00022777"/>
    </source>
</evidence>
<dbReference type="PROSITE" id="PS50109">
    <property type="entry name" value="HIS_KIN"/>
    <property type="match status" value="1"/>
</dbReference>
<evidence type="ECO:0000256" key="5">
    <source>
        <dbReference type="ARBA" id="ARBA00022741"/>
    </source>
</evidence>
<evidence type="ECO:0000313" key="9">
    <source>
        <dbReference type="EMBL" id="GAA4318138.1"/>
    </source>
</evidence>
<reference evidence="10" key="1">
    <citation type="journal article" date="2019" name="Int. J. Syst. Evol. Microbiol.">
        <title>The Global Catalogue of Microorganisms (GCM) 10K type strain sequencing project: providing services to taxonomists for standard genome sequencing and annotation.</title>
        <authorList>
            <consortium name="The Broad Institute Genomics Platform"/>
            <consortium name="The Broad Institute Genome Sequencing Center for Infectious Disease"/>
            <person name="Wu L."/>
            <person name="Ma J."/>
        </authorList>
    </citation>
    <scope>NUCLEOTIDE SEQUENCE [LARGE SCALE GENOMIC DNA]</scope>
    <source>
        <strain evidence="10">JCM 17705</strain>
    </source>
</reference>
<dbReference type="Proteomes" id="UP001500582">
    <property type="component" value="Unassembled WGS sequence"/>
</dbReference>
<name>A0ABP8G5Z7_9SPHI</name>
<dbReference type="Pfam" id="PF07568">
    <property type="entry name" value="HisKA_2"/>
    <property type="match status" value="1"/>
</dbReference>
<organism evidence="9 10">
    <name type="scientific">Mucilaginibacter gynuensis</name>
    <dbReference type="NCBI Taxonomy" id="1302236"/>
    <lineage>
        <taxon>Bacteria</taxon>
        <taxon>Pseudomonadati</taxon>
        <taxon>Bacteroidota</taxon>
        <taxon>Sphingobacteriia</taxon>
        <taxon>Sphingobacteriales</taxon>
        <taxon>Sphingobacteriaceae</taxon>
        <taxon>Mucilaginibacter</taxon>
    </lineage>
</organism>
<comment type="caution">
    <text evidence="9">The sequence shown here is derived from an EMBL/GenBank/DDBJ whole genome shotgun (WGS) entry which is preliminary data.</text>
</comment>
<dbReference type="EMBL" id="BAABFT010000003">
    <property type="protein sequence ID" value="GAA4318138.1"/>
    <property type="molecule type" value="Genomic_DNA"/>
</dbReference>
<evidence type="ECO:0000256" key="3">
    <source>
        <dbReference type="ARBA" id="ARBA00022553"/>
    </source>
</evidence>
<dbReference type="InterPro" id="IPR003594">
    <property type="entry name" value="HATPase_dom"/>
</dbReference>
<comment type="catalytic activity">
    <reaction evidence="1">
        <text>ATP + protein L-histidine = ADP + protein N-phospho-L-histidine.</text>
        <dbReference type="EC" id="2.7.13.3"/>
    </reaction>
</comment>
<dbReference type="EC" id="2.7.13.3" evidence="2"/>
<evidence type="ECO:0000256" key="2">
    <source>
        <dbReference type="ARBA" id="ARBA00012438"/>
    </source>
</evidence>
<keyword evidence="4" id="KW-0808">Transferase</keyword>
<protein>
    <recommendedName>
        <fullName evidence="2">histidine kinase</fullName>
        <ecNumber evidence="2">2.7.13.3</ecNumber>
    </recommendedName>
</protein>
<dbReference type="SMART" id="SM00387">
    <property type="entry name" value="HATPase_c"/>
    <property type="match status" value="1"/>
</dbReference>
<sequence>MITIIILVSLVIFSLIKWSRSARRELQDRYWEIKRLKYNLRAYKRELDDRYKEREWLIGEINHRVKNNLQIISSLLSQQLAHITDKHATESIKTTQQRLHAIALAYRRTYRAEQLTKVDIHQYVNDLFSYLRDEFRLADSPTLKNDTGAIFAELEVAVPMGLIIYEAVSNAIKFAFSDTVTGEVKVSITRLAGDKLELVISDNGIGFPGDTGSSQTNGLGTSLITGLGRQLGGQFEIYNNNGAILRLLFEFKD</sequence>
<dbReference type="InterPro" id="IPR011495">
    <property type="entry name" value="Sig_transdc_His_kin_sub2_dim/P"/>
</dbReference>